<name>A0ACC2E3S7_DIPCM</name>
<protein>
    <submittedName>
        <fullName evidence="1">Uncharacterized protein</fullName>
    </submittedName>
</protein>
<dbReference type="Proteomes" id="UP001162992">
    <property type="component" value="Chromosome 3"/>
</dbReference>
<accession>A0ACC2E3S7</accession>
<reference evidence="2" key="1">
    <citation type="journal article" date="2024" name="Proc. Natl. Acad. Sci. U.S.A.">
        <title>Extraordinary preservation of gene collinearity over three hundred million years revealed in homosporous lycophytes.</title>
        <authorList>
            <person name="Li C."/>
            <person name="Wickell D."/>
            <person name="Kuo L.Y."/>
            <person name="Chen X."/>
            <person name="Nie B."/>
            <person name="Liao X."/>
            <person name="Peng D."/>
            <person name="Ji J."/>
            <person name="Jenkins J."/>
            <person name="Williams M."/>
            <person name="Shu S."/>
            <person name="Plott C."/>
            <person name="Barry K."/>
            <person name="Rajasekar S."/>
            <person name="Grimwood J."/>
            <person name="Han X."/>
            <person name="Sun S."/>
            <person name="Hou Z."/>
            <person name="He W."/>
            <person name="Dai G."/>
            <person name="Sun C."/>
            <person name="Schmutz J."/>
            <person name="Leebens-Mack J.H."/>
            <person name="Li F.W."/>
            <person name="Wang L."/>
        </authorList>
    </citation>
    <scope>NUCLEOTIDE SEQUENCE [LARGE SCALE GENOMIC DNA]</scope>
    <source>
        <strain evidence="2">cv. PW_Plant_1</strain>
    </source>
</reference>
<comment type="caution">
    <text evidence="1">The sequence shown here is derived from an EMBL/GenBank/DDBJ whole genome shotgun (WGS) entry which is preliminary data.</text>
</comment>
<organism evidence="1 2">
    <name type="scientific">Diphasiastrum complanatum</name>
    <name type="common">Issler's clubmoss</name>
    <name type="synonym">Lycopodium complanatum</name>
    <dbReference type="NCBI Taxonomy" id="34168"/>
    <lineage>
        <taxon>Eukaryota</taxon>
        <taxon>Viridiplantae</taxon>
        <taxon>Streptophyta</taxon>
        <taxon>Embryophyta</taxon>
        <taxon>Tracheophyta</taxon>
        <taxon>Lycopodiopsida</taxon>
        <taxon>Lycopodiales</taxon>
        <taxon>Lycopodiaceae</taxon>
        <taxon>Lycopodioideae</taxon>
        <taxon>Diphasiastrum</taxon>
    </lineage>
</organism>
<evidence type="ECO:0000313" key="2">
    <source>
        <dbReference type="Proteomes" id="UP001162992"/>
    </source>
</evidence>
<proteinExistence type="predicted"/>
<gene>
    <name evidence="1" type="ORF">O6H91_03G018700</name>
</gene>
<dbReference type="EMBL" id="CM055094">
    <property type="protein sequence ID" value="KAJ7561208.1"/>
    <property type="molecule type" value="Genomic_DNA"/>
</dbReference>
<sequence length="110" mass="12851">MRSTSKQVAVNATDLHPIIRPPILVCDAILVAEIAKLKEINSKDLIRGQEVRLVPIRSCKSKSGRRQYCFHKRLKNKLKKLIRDTGGRDHSYRYFRITEYLYICFISNDM</sequence>
<keyword evidence="2" id="KW-1185">Reference proteome</keyword>
<evidence type="ECO:0000313" key="1">
    <source>
        <dbReference type="EMBL" id="KAJ7561208.1"/>
    </source>
</evidence>